<keyword evidence="2" id="KW-1133">Transmembrane helix</keyword>
<evidence type="ECO:0000256" key="2">
    <source>
        <dbReference type="SAM" id="Phobius"/>
    </source>
</evidence>
<feature type="transmembrane region" description="Helical" evidence="2">
    <location>
        <begin position="12"/>
        <end position="33"/>
    </location>
</feature>
<dbReference type="Proteomes" id="UP000028547">
    <property type="component" value="Unassembled WGS sequence"/>
</dbReference>
<dbReference type="NCBIfam" id="TIGR02532">
    <property type="entry name" value="IV_pilin_GFxxxE"/>
    <property type="match status" value="1"/>
</dbReference>
<evidence type="ECO:0000256" key="1">
    <source>
        <dbReference type="SAM" id="MobiDB-lite"/>
    </source>
</evidence>
<evidence type="ECO:0008006" key="5">
    <source>
        <dbReference type="Google" id="ProtNLM"/>
    </source>
</evidence>
<dbReference type="PROSITE" id="PS00409">
    <property type="entry name" value="PROKAR_NTER_METHYL"/>
    <property type="match status" value="1"/>
</dbReference>
<dbReference type="EMBL" id="JPMI01000197">
    <property type="protein sequence ID" value="KFA90665.1"/>
    <property type="molecule type" value="Genomic_DNA"/>
</dbReference>
<evidence type="ECO:0000313" key="4">
    <source>
        <dbReference type="Proteomes" id="UP000028547"/>
    </source>
</evidence>
<comment type="caution">
    <text evidence="3">The sequence shown here is derived from an EMBL/GenBank/DDBJ whole genome shotgun (WGS) entry which is preliminary data.</text>
</comment>
<keyword evidence="2" id="KW-0812">Transmembrane</keyword>
<accession>A0A084SQD0</accession>
<dbReference type="AlphaFoldDB" id="A0A084SQD0"/>
<dbReference type="Pfam" id="PF07963">
    <property type="entry name" value="N_methyl"/>
    <property type="match status" value="1"/>
</dbReference>
<keyword evidence="2" id="KW-0472">Membrane</keyword>
<name>A0A084SQD0_9BACT</name>
<dbReference type="RefSeq" id="WP_043401588.1">
    <property type="nucleotide sequence ID" value="NZ_JPMI01000197.1"/>
</dbReference>
<protein>
    <recommendedName>
        <fullName evidence="5">Pilus assembly protein PilW</fullName>
    </recommendedName>
</protein>
<gene>
    <name evidence="3" type="ORF">Q664_27150</name>
</gene>
<sequence length="388" mass="42117">MRRQRGFTLIELMVGSAVTFLTVLAVSAAFLGYTQSFYTQAGIRGGQASLRQTHMMVVRNLRMAGYGIEPPLAFDFPDDWSRDSLGAVNRSDRLVFRMRNPAFNAFASTLSASSISLSKGLPETLRRGQIIQVVCPGALSWSYAQLSADAAKGTTELALEAATSKFPRLNEFTASCFGSGAGGMSVSVFKIDVYDYSIQLIDEDGRPDTPARPYLFRRHGLAEADPNSFGEPVAEDIEALRVSFLRGNGTYFIPSKYDDPAHPAPDYETPLNDDKRNNDNPANIRAVVVGLVARSSTRDSAASPQAMNQIPSFGSRLVLSGSTLVPVSEDPIPKPTDYGFRRIVSEMSVHVRNMRSSEMPVPVYTLDATTPDACKGALPKDDFNCAGG</sequence>
<evidence type="ECO:0000313" key="3">
    <source>
        <dbReference type="EMBL" id="KFA90665.1"/>
    </source>
</evidence>
<organism evidence="3 4">
    <name type="scientific">Archangium violaceum Cb vi76</name>
    <dbReference type="NCBI Taxonomy" id="1406225"/>
    <lineage>
        <taxon>Bacteria</taxon>
        <taxon>Pseudomonadati</taxon>
        <taxon>Myxococcota</taxon>
        <taxon>Myxococcia</taxon>
        <taxon>Myxococcales</taxon>
        <taxon>Cystobacterineae</taxon>
        <taxon>Archangiaceae</taxon>
        <taxon>Archangium</taxon>
    </lineage>
</organism>
<proteinExistence type="predicted"/>
<feature type="region of interest" description="Disordered" evidence="1">
    <location>
        <begin position="256"/>
        <end position="280"/>
    </location>
</feature>
<dbReference type="InterPro" id="IPR012902">
    <property type="entry name" value="N_methyl_site"/>
</dbReference>
<reference evidence="3 4" key="1">
    <citation type="submission" date="2014-07" db="EMBL/GenBank/DDBJ databases">
        <title>Draft Genome Sequence of Gephyronic Acid Producer, Cystobacter violaceus Strain Cb vi76.</title>
        <authorList>
            <person name="Stevens D.C."/>
            <person name="Young J."/>
            <person name="Carmichael R."/>
            <person name="Tan J."/>
            <person name="Taylor R.E."/>
        </authorList>
    </citation>
    <scope>NUCLEOTIDE SEQUENCE [LARGE SCALE GENOMIC DNA]</scope>
    <source>
        <strain evidence="3 4">Cb vi76</strain>
    </source>
</reference>